<comment type="caution">
    <text evidence="1">The sequence shown here is derived from an EMBL/GenBank/DDBJ whole genome shotgun (WGS) entry which is preliminary data.</text>
</comment>
<dbReference type="Proteomes" id="UP001500426">
    <property type="component" value="Unassembled WGS sequence"/>
</dbReference>
<name>A0ABP7V465_9FLAO</name>
<accession>A0ABP7V465</accession>
<proteinExistence type="predicted"/>
<evidence type="ECO:0000313" key="1">
    <source>
        <dbReference type="EMBL" id="GAA4059087.1"/>
    </source>
</evidence>
<sequence length="130" mass="15292">MENVKYVYKTDKPFLLYDASKKNLDYLKAFKAENENKSLLIFYMLSKDSIKIVSGGKFLKEDRFSVNSTSVRSIQPISNQKSLELIFFKSTGEEKITITADDLKKYKFIYVSSTEYPLQIEFTNTWRMFM</sequence>
<keyword evidence="2" id="KW-1185">Reference proteome</keyword>
<reference evidence="2" key="1">
    <citation type="journal article" date="2019" name="Int. J. Syst. Evol. Microbiol.">
        <title>The Global Catalogue of Microorganisms (GCM) 10K type strain sequencing project: providing services to taxonomists for standard genome sequencing and annotation.</title>
        <authorList>
            <consortium name="The Broad Institute Genomics Platform"/>
            <consortium name="The Broad Institute Genome Sequencing Center for Infectious Disease"/>
            <person name="Wu L."/>
            <person name="Ma J."/>
        </authorList>
    </citation>
    <scope>NUCLEOTIDE SEQUENCE [LARGE SCALE GENOMIC DNA]</scope>
    <source>
        <strain evidence="2">JCM 17068</strain>
    </source>
</reference>
<evidence type="ECO:0000313" key="2">
    <source>
        <dbReference type="Proteomes" id="UP001500426"/>
    </source>
</evidence>
<organism evidence="1 2">
    <name type="scientific">Flavobacterium chungnamense</name>
    <dbReference type="NCBI Taxonomy" id="706182"/>
    <lineage>
        <taxon>Bacteria</taxon>
        <taxon>Pseudomonadati</taxon>
        <taxon>Bacteroidota</taxon>
        <taxon>Flavobacteriia</taxon>
        <taxon>Flavobacteriales</taxon>
        <taxon>Flavobacteriaceae</taxon>
        <taxon>Flavobacterium</taxon>
    </lineage>
</organism>
<protein>
    <submittedName>
        <fullName evidence="1">Uncharacterized protein</fullName>
    </submittedName>
</protein>
<gene>
    <name evidence="1" type="ORF">GCM10022388_27250</name>
</gene>
<dbReference type="EMBL" id="BAABCS010000031">
    <property type="protein sequence ID" value="GAA4059087.1"/>
    <property type="molecule type" value="Genomic_DNA"/>
</dbReference>